<dbReference type="InterPro" id="IPR035959">
    <property type="entry name" value="RutC-like_sf"/>
</dbReference>
<reference evidence="2 3" key="1">
    <citation type="submission" date="2017-04" db="EMBL/GenBank/DDBJ databases">
        <authorList>
            <person name="Afonso C.L."/>
            <person name="Miller P.J."/>
            <person name="Scott M.A."/>
            <person name="Spackman E."/>
            <person name="Goraichik I."/>
            <person name="Dimitrov K.M."/>
            <person name="Suarez D.L."/>
            <person name="Swayne D.E."/>
        </authorList>
    </citation>
    <scope>NUCLEOTIDE SEQUENCE [LARGE SCALE GENOMIC DNA]</scope>
    <source>
        <strain evidence="2 3">DSM 43828</strain>
    </source>
</reference>
<keyword evidence="3" id="KW-1185">Reference proteome</keyword>
<protein>
    <submittedName>
        <fullName evidence="2">Enamine deaminase RidA, house cleaning of reactive enamine intermediates, YjgF/YER057c/UK114 family</fullName>
    </submittedName>
</protein>
<evidence type="ECO:0000256" key="1">
    <source>
        <dbReference type="SAM" id="SignalP"/>
    </source>
</evidence>
<organism evidence="2 3">
    <name type="scientific">Kibdelosporangium aridum</name>
    <dbReference type="NCBI Taxonomy" id="2030"/>
    <lineage>
        <taxon>Bacteria</taxon>
        <taxon>Bacillati</taxon>
        <taxon>Actinomycetota</taxon>
        <taxon>Actinomycetes</taxon>
        <taxon>Pseudonocardiales</taxon>
        <taxon>Pseudonocardiaceae</taxon>
        <taxon>Kibdelosporangium</taxon>
    </lineage>
</organism>
<dbReference type="InterPro" id="IPR006175">
    <property type="entry name" value="YjgF/YER057c/UK114"/>
</dbReference>
<keyword evidence="1" id="KW-0732">Signal</keyword>
<dbReference type="OrthoDB" id="9815126at2"/>
<evidence type="ECO:0000313" key="2">
    <source>
        <dbReference type="EMBL" id="SMD26434.1"/>
    </source>
</evidence>
<dbReference type="Pfam" id="PF01042">
    <property type="entry name" value="Ribonuc_L-PSP"/>
    <property type="match status" value="1"/>
</dbReference>
<dbReference type="Gene3D" id="3.30.1330.40">
    <property type="entry name" value="RutC-like"/>
    <property type="match status" value="1"/>
</dbReference>
<sequence length="179" mass="19570">MTTRETLLTKTRWLLVGAASTAVAVAGVSILPATAASSDDVQQQPTGNHVVGEPWPADANPPLLYQTHEVRNPRGILFVAGQTPKSPDGKTYVHQWDMPAQIDRNFDQVIEQVRKAGYQPSDITQLRYSTTDEDLFVKNFDRVAARLQKEGIKPTSAAIGVERLAQPGVLLEIEAVAVR</sequence>
<proteinExistence type="predicted"/>
<gene>
    <name evidence="2" type="ORF">SAMN05661093_10017</name>
</gene>
<evidence type="ECO:0000313" key="3">
    <source>
        <dbReference type="Proteomes" id="UP000192674"/>
    </source>
</evidence>
<accession>A0A1W2FXC2</accession>
<dbReference type="CDD" id="cd00448">
    <property type="entry name" value="YjgF_YER057c_UK114_family"/>
    <property type="match status" value="1"/>
</dbReference>
<dbReference type="SUPFAM" id="SSF55298">
    <property type="entry name" value="YjgF-like"/>
    <property type="match status" value="1"/>
</dbReference>
<feature type="chain" id="PRO_5010741875" evidence="1">
    <location>
        <begin position="36"/>
        <end position="179"/>
    </location>
</feature>
<dbReference type="RefSeq" id="WP_084434183.1">
    <property type="nucleotide sequence ID" value="NZ_FWXV01000014.1"/>
</dbReference>
<dbReference type="AlphaFoldDB" id="A0A1W2FXC2"/>
<feature type="signal peptide" evidence="1">
    <location>
        <begin position="1"/>
        <end position="35"/>
    </location>
</feature>
<name>A0A1W2FXC2_KIBAR</name>
<dbReference type="Proteomes" id="UP000192674">
    <property type="component" value="Unassembled WGS sequence"/>
</dbReference>
<dbReference type="EMBL" id="FWXV01000014">
    <property type="protein sequence ID" value="SMD26434.1"/>
    <property type="molecule type" value="Genomic_DNA"/>
</dbReference>